<feature type="non-terminal residue" evidence="1">
    <location>
        <position position="63"/>
    </location>
</feature>
<dbReference type="Proteomes" id="UP000265520">
    <property type="component" value="Unassembled WGS sequence"/>
</dbReference>
<organism evidence="1 2">
    <name type="scientific">Trifolium medium</name>
    <dbReference type="NCBI Taxonomy" id="97028"/>
    <lineage>
        <taxon>Eukaryota</taxon>
        <taxon>Viridiplantae</taxon>
        <taxon>Streptophyta</taxon>
        <taxon>Embryophyta</taxon>
        <taxon>Tracheophyta</taxon>
        <taxon>Spermatophyta</taxon>
        <taxon>Magnoliopsida</taxon>
        <taxon>eudicotyledons</taxon>
        <taxon>Gunneridae</taxon>
        <taxon>Pentapetalae</taxon>
        <taxon>rosids</taxon>
        <taxon>fabids</taxon>
        <taxon>Fabales</taxon>
        <taxon>Fabaceae</taxon>
        <taxon>Papilionoideae</taxon>
        <taxon>50 kb inversion clade</taxon>
        <taxon>NPAAA clade</taxon>
        <taxon>Hologalegina</taxon>
        <taxon>IRL clade</taxon>
        <taxon>Trifolieae</taxon>
        <taxon>Trifolium</taxon>
    </lineage>
</organism>
<accession>A0A392TDZ9</accession>
<reference evidence="1 2" key="1">
    <citation type="journal article" date="2018" name="Front. Plant Sci.">
        <title>Red Clover (Trifolium pratense) and Zigzag Clover (T. medium) - A Picture of Genomic Similarities and Differences.</title>
        <authorList>
            <person name="Dluhosova J."/>
            <person name="Istvanek J."/>
            <person name="Nedelnik J."/>
            <person name="Repkova J."/>
        </authorList>
    </citation>
    <scope>NUCLEOTIDE SEQUENCE [LARGE SCALE GENOMIC DNA]</scope>
    <source>
        <strain evidence="2">cv. 10/8</strain>
        <tissue evidence="1">Leaf</tissue>
    </source>
</reference>
<keyword evidence="2" id="KW-1185">Reference proteome</keyword>
<proteinExistence type="predicted"/>
<sequence>AEAGGALRHYTEQVGRSFWQLRAAQVGWRVAPACAKESWSFSQLRAAQVGWRVAQAVRIAVAR</sequence>
<evidence type="ECO:0000313" key="2">
    <source>
        <dbReference type="Proteomes" id="UP000265520"/>
    </source>
</evidence>
<dbReference type="AlphaFoldDB" id="A0A392TDZ9"/>
<feature type="non-terminal residue" evidence="1">
    <location>
        <position position="1"/>
    </location>
</feature>
<evidence type="ECO:0000313" key="1">
    <source>
        <dbReference type="EMBL" id="MCI58804.1"/>
    </source>
</evidence>
<name>A0A392TDZ9_9FABA</name>
<protein>
    <submittedName>
        <fullName evidence="1">Uncharacterized protein</fullName>
    </submittedName>
</protein>
<dbReference type="EMBL" id="LXQA010552009">
    <property type="protein sequence ID" value="MCI58804.1"/>
    <property type="molecule type" value="Genomic_DNA"/>
</dbReference>
<comment type="caution">
    <text evidence="1">The sequence shown here is derived from an EMBL/GenBank/DDBJ whole genome shotgun (WGS) entry which is preliminary data.</text>
</comment>